<dbReference type="Proteomes" id="UP000001294">
    <property type="component" value="Unassembled WGS sequence"/>
</dbReference>
<dbReference type="PANTHER" id="PTHR35859">
    <property type="entry name" value="NONSELECTIVE CATION CHANNEL PROTEIN"/>
    <property type="match status" value="1"/>
</dbReference>
<evidence type="ECO:0000256" key="1">
    <source>
        <dbReference type="SAM" id="Coils"/>
    </source>
</evidence>
<dbReference type="InterPro" id="IPR052971">
    <property type="entry name" value="TRP_calcium_channel"/>
</dbReference>
<keyword evidence="2" id="KW-1133">Transmembrane helix</keyword>
<keyword evidence="1" id="KW-0175">Coiled coil</keyword>
<evidence type="ECO:0000256" key="2">
    <source>
        <dbReference type="SAM" id="Phobius"/>
    </source>
</evidence>
<dbReference type="InterPro" id="IPR056337">
    <property type="entry name" value="LHD_YVC1"/>
</dbReference>
<gene>
    <name evidence="5" type="ORF">PMAA_021530</name>
</gene>
<dbReference type="Pfam" id="PF23317">
    <property type="entry name" value="YVC1_C"/>
    <property type="match status" value="1"/>
</dbReference>
<accession>B6Q4K6</accession>
<feature type="domain" description="YVC1 N-terminal linker helical" evidence="3">
    <location>
        <begin position="42"/>
        <end position="221"/>
    </location>
</feature>
<feature type="transmembrane region" description="Helical" evidence="2">
    <location>
        <begin position="373"/>
        <end position="391"/>
    </location>
</feature>
<dbReference type="AlphaFoldDB" id="B6Q4K6"/>
<dbReference type="OrthoDB" id="301415at2759"/>
<dbReference type="HOGENOM" id="CLU_014123_0_0_1"/>
<dbReference type="PANTHER" id="PTHR35859:SF1">
    <property type="entry name" value="NONSELECTIVE CATION CHANNEL PROTEIN"/>
    <property type="match status" value="1"/>
</dbReference>
<feature type="coiled-coil region" evidence="1">
    <location>
        <begin position="592"/>
        <end position="626"/>
    </location>
</feature>
<evidence type="ECO:0000313" key="6">
    <source>
        <dbReference type="Proteomes" id="UP000001294"/>
    </source>
</evidence>
<name>B6Q4K6_TALMQ</name>
<dbReference type="InterPro" id="IPR056336">
    <property type="entry name" value="YVC1_C"/>
</dbReference>
<reference evidence="6" key="1">
    <citation type="journal article" date="2015" name="Genome Announc.">
        <title>Genome sequence of the AIDS-associated pathogen Penicillium marneffei (ATCC18224) and its near taxonomic relative Talaromyces stipitatus (ATCC10500).</title>
        <authorList>
            <person name="Nierman W.C."/>
            <person name="Fedorova-Abrams N.D."/>
            <person name="Andrianopoulos A."/>
        </authorList>
    </citation>
    <scope>NUCLEOTIDE SEQUENCE [LARGE SCALE GENOMIC DNA]</scope>
    <source>
        <strain evidence="6">ATCC 18224 / CBS 334.59 / QM 7333</strain>
    </source>
</reference>
<dbReference type="STRING" id="441960.B6Q4K6"/>
<feature type="domain" description="Calcium channel YVC1-like C-terminal transmembrane" evidence="4">
    <location>
        <begin position="245"/>
        <end position="533"/>
    </location>
</feature>
<organism evidence="5 6">
    <name type="scientific">Talaromyces marneffei (strain ATCC 18224 / CBS 334.59 / QM 7333)</name>
    <name type="common">Penicillium marneffei</name>
    <dbReference type="NCBI Taxonomy" id="441960"/>
    <lineage>
        <taxon>Eukaryota</taxon>
        <taxon>Fungi</taxon>
        <taxon>Dikarya</taxon>
        <taxon>Ascomycota</taxon>
        <taxon>Pezizomycotina</taxon>
        <taxon>Eurotiomycetes</taxon>
        <taxon>Eurotiomycetidae</taxon>
        <taxon>Eurotiales</taxon>
        <taxon>Trichocomaceae</taxon>
        <taxon>Talaromyces</taxon>
        <taxon>Talaromyces sect. Talaromyces</taxon>
    </lineage>
</organism>
<feature type="transmembrane region" description="Helical" evidence="2">
    <location>
        <begin position="433"/>
        <end position="454"/>
    </location>
</feature>
<feature type="transmembrane region" description="Helical" evidence="2">
    <location>
        <begin position="488"/>
        <end position="508"/>
    </location>
</feature>
<feature type="transmembrane region" description="Helical" evidence="2">
    <location>
        <begin position="230"/>
        <end position="248"/>
    </location>
</feature>
<keyword evidence="2" id="KW-0472">Membrane</keyword>
<dbReference type="EMBL" id="DS995899">
    <property type="protein sequence ID" value="EEA27265.1"/>
    <property type="molecule type" value="Genomic_DNA"/>
</dbReference>
<keyword evidence="6" id="KW-1185">Reference proteome</keyword>
<sequence>MGFWQLFENRANALNRLHGERRPLLPAYAADEISPGLPAKEVTKIALRLKYQIEQVIPYELQQSLIANPNSSIITKDVIRTAKEAGGEEYRACVLFCLLVCQKWFHTEGLHALWDSPLCDCRALACQVIAKKLIESEEDQEWLHKEALLKRYSILRKGEVTPPVNVVERAVDMHALYIIGSSGYQKCIQGLWRGWLVQDDQEPSRFVDYENKINTSYWAHFDPDRMRVPLYQNALLIFFSFLYLALYTNVINTVNPDGDIDVAEGILYTMTLSYLCDEFSKIIKIGKYYIGFWNVFNFTLFSMLAVSFVLRMAALAQSSNVNDAQRRHFNQLSYNFLAFTAPMFWMRLLLFLDTFRFFGAMLVVLKVMMKESLIFFALLVVVLVGFFQGFIGLNNTELAVPVTSKILKGMANSIMQSPDFEAFEDFAPPFGMILYYVFNFIVMTILLNILIALYNSSYEDISGNADDEYMALFSARTLQYVRAPDENVFIPPFNLIEIIFLILPFEWWLSTKSYESLNDIVMSLIYFPLLLVTAFIETRDARWIRLNRSHGEADDTIRQEWEDLAHEVGFDGLDQSDEWVVTVKKTKPNVDVTAAELGIRELKEQIRQLTETVKALTEEKQKQDST</sequence>
<proteinExistence type="predicted"/>
<dbReference type="PhylomeDB" id="B6Q4K6"/>
<feature type="transmembrane region" description="Helical" evidence="2">
    <location>
        <begin position="520"/>
        <end position="538"/>
    </location>
</feature>
<evidence type="ECO:0000259" key="4">
    <source>
        <dbReference type="Pfam" id="PF23317"/>
    </source>
</evidence>
<evidence type="ECO:0000259" key="3">
    <source>
        <dbReference type="Pfam" id="PF23190"/>
    </source>
</evidence>
<evidence type="ECO:0000313" key="5">
    <source>
        <dbReference type="EMBL" id="EEA27265.1"/>
    </source>
</evidence>
<feature type="transmembrane region" description="Helical" evidence="2">
    <location>
        <begin position="288"/>
        <end position="314"/>
    </location>
</feature>
<keyword evidence="2" id="KW-0812">Transmembrane</keyword>
<dbReference type="VEuPathDB" id="FungiDB:PMAA_021530"/>
<dbReference type="Pfam" id="PF23190">
    <property type="entry name" value="LHD_TRPY1"/>
    <property type="match status" value="1"/>
</dbReference>
<protein>
    <submittedName>
        <fullName evidence="5">Potassium ion channel Yvc1, putative</fullName>
    </submittedName>
</protein>